<evidence type="ECO:0000313" key="1">
    <source>
        <dbReference type="EMBL" id="SIP95905.1"/>
    </source>
</evidence>
<dbReference type="Proteomes" id="UP000255231">
    <property type="component" value="Unassembled WGS sequence"/>
</dbReference>
<evidence type="ECO:0000313" key="2">
    <source>
        <dbReference type="EMBL" id="SUX42852.1"/>
    </source>
</evidence>
<evidence type="ECO:0000313" key="4">
    <source>
        <dbReference type="Proteomes" id="UP000255231"/>
    </source>
</evidence>
<dbReference type="KEGG" id="cil:EG358_05030"/>
<reference evidence="2 4" key="2">
    <citation type="submission" date="2018-06" db="EMBL/GenBank/DDBJ databases">
        <authorList>
            <consortium name="Pathogen Informatics"/>
            <person name="Doyle S."/>
        </authorList>
    </citation>
    <scope>NUCLEOTIDE SEQUENCE [LARGE SCALE GENOMIC DNA]</scope>
    <source>
        <strain evidence="2 4">NCTC13560</strain>
    </source>
</reference>
<protein>
    <submittedName>
        <fullName evidence="2">Uncharacterized protein</fullName>
    </submittedName>
</protein>
<evidence type="ECO:0000313" key="3">
    <source>
        <dbReference type="Proteomes" id="UP000185725"/>
    </source>
</evidence>
<sequence length="79" mass="9387">MNLNIYYMKKNNENYFAKRENVKNIENALNTLSRKKMLTVNGGLEQFEDSFEDDSDYKNYAESTSYNRITAYAKIRKPK</sequence>
<accession>A0A381F9U2</accession>
<dbReference type="Proteomes" id="UP000185725">
    <property type="component" value="Unassembled WGS sequence"/>
</dbReference>
<gene>
    <name evidence="2" type="ORF">NCTC13560_01610</name>
    <name evidence="1" type="ORF">SAMN05421682_101480</name>
</gene>
<dbReference type="AlphaFoldDB" id="A0A381F9U2"/>
<organism evidence="2 4">
    <name type="scientific">Chryseobacterium indoltheticum</name>
    <dbReference type="NCBI Taxonomy" id="254"/>
    <lineage>
        <taxon>Bacteria</taxon>
        <taxon>Pseudomonadati</taxon>
        <taxon>Bacteroidota</taxon>
        <taxon>Flavobacteriia</taxon>
        <taxon>Flavobacteriales</taxon>
        <taxon>Weeksellaceae</taxon>
        <taxon>Chryseobacterium group</taxon>
        <taxon>Chryseobacterium</taxon>
    </lineage>
</organism>
<dbReference type="EMBL" id="FTMF01000001">
    <property type="protein sequence ID" value="SIP95905.1"/>
    <property type="molecule type" value="Genomic_DNA"/>
</dbReference>
<name>A0A381F9U2_9FLAO</name>
<dbReference type="EMBL" id="UFVS01000001">
    <property type="protein sequence ID" value="SUX42852.1"/>
    <property type="molecule type" value="Genomic_DNA"/>
</dbReference>
<keyword evidence="3" id="KW-1185">Reference proteome</keyword>
<proteinExistence type="predicted"/>
<reference evidence="1 3" key="1">
    <citation type="submission" date="2017-01" db="EMBL/GenBank/DDBJ databases">
        <authorList>
            <person name="Varghese N."/>
            <person name="Submissions S."/>
        </authorList>
    </citation>
    <scope>NUCLEOTIDE SEQUENCE [LARGE SCALE GENOMIC DNA]</scope>
    <source>
        <strain evidence="1 3">ATCC 27950</strain>
    </source>
</reference>